<comment type="catalytic activity">
    <reaction evidence="13">
        <text>(5Z,8Z,11Z,14Z)-eicosatetraenoyl-CoA + H2O = (5Z,8Z,11Z,14Z)-eicosatetraenoate + CoA + H(+)</text>
        <dbReference type="Rhea" id="RHEA:40151"/>
        <dbReference type="ChEBI" id="CHEBI:15377"/>
        <dbReference type="ChEBI" id="CHEBI:15378"/>
        <dbReference type="ChEBI" id="CHEBI:32395"/>
        <dbReference type="ChEBI" id="CHEBI:57287"/>
        <dbReference type="ChEBI" id="CHEBI:57368"/>
    </reaction>
    <physiologicalReaction direction="left-to-right" evidence="13">
        <dbReference type="Rhea" id="RHEA:40152"/>
    </physiologicalReaction>
</comment>
<evidence type="ECO:0000256" key="12">
    <source>
        <dbReference type="ARBA" id="ARBA00023273"/>
    </source>
</evidence>
<dbReference type="GO" id="GO:0006631">
    <property type="term" value="P:fatty acid metabolic process"/>
    <property type="evidence" value="ECO:0007669"/>
    <property type="project" value="UniProtKB-KW"/>
</dbReference>
<dbReference type="InterPro" id="IPR052365">
    <property type="entry name" value="THEM4/THEM5_acyl-CoA_thioest"/>
</dbReference>
<keyword evidence="11" id="KW-0472">Membrane</keyword>
<dbReference type="GO" id="GO:0016020">
    <property type="term" value="C:membrane"/>
    <property type="evidence" value="ECO:0007669"/>
    <property type="project" value="UniProtKB-SubCell"/>
</dbReference>
<evidence type="ECO:0000259" key="24">
    <source>
        <dbReference type="Pfam" id="PF03061"/>
    </source>
</evidence>
<keyword evidence="10" id="KW-0443">Lipid metabolism</keyword>
<comment type="similarity">
    <text evidence="15">Belongs to the THEM4/THEM5 thioesterase family.</text>
</comment>
<dbReference type="GO" id="GO:0005737">
    <property type="term" value="C:cytoplasm"/>
    <property type="evidence" value="ECO:0007669"/>
    <property type="project" value="UniProtKB-SubCell"/>
</dbReference>
<keyword evidence="8" id="KW-0276">Fatty acid metabolism</keyword>
<dbReference type="InterPro" id="IPR006683">
    <property type="entry name" value="Thioestr_dom"/>
</dbReference>
<sequence>MRERSGRYSGEMCFACGINNPIGLKLKFREEEDTYITNFTAGTEHQSYDGIVHGGIISTLLDEVMTGYIYAKGYNAVTARLDVRFRKPTPIGEPLKITGKMIGQRGNMIELSGTIELADGTITAQGKATVAVLEELEQ</sequence>
<evidence type="ECO:0000256" key="20">
    <source>
        <dbReference type="ARBA" id="ARBA00047734"/>
    </source>
</evidence>
<name>A0A1G9YVR4_9FIRM</name>
<evidence type="ECO:0000256" key="13">
    <source>
        <dbReference type="ARBA" id="ARBA00035852"/>
    </source>
</evidence>
<evidence type="ECO:0000313" key="25">
    <source>
        <dbReference type="EMBL" id="SDN12745.1"/>
    </source>
</evidence>
<dbReference type="SUPFAM" id="SSF54637">
    <property type="entry name" value="Thioesterase/thiol ester dehydrase-isomerase"/>
    <property type="match status" value="1"/>
</dbReference>
<comment type="catalytic activity">
    <reaction evidence="14">
        <text>(9Z)-octadecenoyl-CoA + H2O = (9Z)-octadecenoate + CoA + H(+)</text>
        <dbReference type="Rhea" id="RHEA:40139"/>
        <dbReference type="ChEBI" id="CHEBI:15377"/>
        <dbReference type="ChEBI" id="CHEBI:15378"/>
        <dbReference type="ChEBI" id="CHEBI:30823"/>
        <dbReference type="ChEBI" id="CHEBI:57287"/>
        <dbReference type="ChEBI" id="CHEBI:57387"/>
    </reaction>
    <physiologicalReaction direction="left-to-right" evidence="14">
        <dbReference type="Rhea" id="RHEA:40140"/>
    </physiologicalReaction>
</comment>
<dbReference type="EC" id="3.1.2.2" evidence="16"/>
<evidence type="ECO:0000256" key="21">
    <source>
        <dbReference type="ARBA" id="ARBA00047969"/>
    </source>
</evidence>
<keyword evidence="12" id="KW-0966">Cell projection</keyword>
<dbReference type="Gene3D" id="3.10.129.10">
    <property type="entry name" value="Hotdog Thioesterase"/>
    <property type="match status" value="1"/>
</dbReference>
<proteinExistence type="inferred from homology"/>
<gene>
    <name evidence="25" type="ORF">SAMN04488502_11273</name>
</gene>
<evidence type="ECO:0000256" key="17">
    <source>
        <dbReference type="ARBA" id="ARBA00040123"/>
    </source>
</evidence>
<keyword evidence="5" id="KW-0963">Cytoplasm</keyword>
<comment type="subcellular location">
    <subcellularLocation>
        <location evidence="3">Cell projection</location>
        <location evidence="3">Ruffle membrane</location>
    </subcellularLocation>
    <subcellularLocation>
        <location evidence="2">Cytoplasm</location>
    </subcellularLocation>
    <subcellularLocation>
        <location evidence="1">Membrane</location>
        <topology evidence="1">Peripheral membrane protein</topology>
    </subcellularLocation>
</comment>
<evidence type="ECO:0000256" key="3">
    <source>
        <dbReference type="ARBA" id="ARBA00004632"/>
    </source>
</evidence>
<dbReference type="GO" id="GO:0016787">
    <property type="term" value="F:hydrolase activity"/>
    <property type="evidence" value="ECO:0007669"/>
    <property type="project" value="UniProtKB-KW"/>
</dbReference>
<comment type="catalytic activity">
    <reaction evidence="21">
        <text>decanoyl-CoA + H2O = decanoate + CoA + H(+)</text>
        <dbReference type="Rhea" id="RHEA:40059"/>
        <dbReference type="ChEBI" id="CHEBI:15377"/>
        <dbReference type="ChEBI" id="CHEBI:15378"/>
        <dbReference type="ChEBI" id="CHEBI:27689"/>
        <dbReference type="ChEBI" id="CHEBI:57287"/>
        <dbReference type="ChEBI" id="CHEBI:61430"/>
    </reaction>
    <physiologicalReaction direction="left-to-right" evidence="21">
        <dbReference type="Rhea" id="RHEA:40060"/>
    </physiologicalReaction>
</comment>
<keyword evidence="6" id="KW-0053">Apoptosis</keyword>
<keyword evidence="9" id="KW-0809">Transit peptide</keyword>
<organism evidence="25 26">
    <name type="scientific">Dendrosporobacter quercicolus</name>
    <dbReference type="NCBI Taxonomy" id="146817"/>
    <lineage>
        <taxon>Bacteria</taxon>
        <taxon>Bacillati</taxon>
        <taxon>Bacillota</taxon>
        <taxon>Negativicutes</taxon>
        <taxon>Selenomonadales</taxon>
        <taxon>Sporomusaceae</taxon>
        <taxon>Dendrosporobacter</taxon>
    </lineage>
</organism>
<keyword evidence="26" id="KW-1185">Reference proteome</keyword>
<evidence type="ECO:0000256" key="4">
    <source>
        <dbReference type="ARBA" id="ARBA00022475"/>
    </source>
</evidence>
<evidence type="ECO:0000256" key="1">
    <source>
        <dbReference type="ARBA" id="ARBA00004170"/>
    </source>
</evidence>
<evidence type="ECO:0000256" key="15">
    <source>
        <dbReference type="ARBA" id="ARBA00038456"/>
    </source>
</evidence>
<evidence type="ECO:0000256" key="19">
    <source>
        <dbReference type="ARBA" id="ARBA00047588"/>
    </source>
</evidence>
<evidence type="ECO:0000256" key="22">
    <source>
        <dbReference type="ARBA" id="ARBA00048074"/>
    </source>
</evidence>
<evidence type="ECO:0000256" key="9">
    <source>
        <dbReference type="ARBA" id="ARBA00022946"/>
    </source>
</evidence>
<comment type="catalytic activity">
    <reaction evidence="23">
        <text>tetradecanoyl-CoA + H2O = tetradecanoate + CoA + H(+)</text>
        <dbReference type="Rhea" id="RHEA:40119"/>
        <dbReference type="ChEBI" id="CHEBI:15377"/>
        <dbReference type="ChEBI" id="CHEBI:15378"/>
        <dbReference type="ChEBI" id="CHEBI:30807"/>
        <dbReference type="ChEBI" id="CHEBI:57287"/>
        <dbReference type="ChEBI" id="CHEBI:57385"/>
    </reaction>
    <physiologicalReaction direction="left-to-right" evidence="23">
        <dbReference type="Rhea" id="RHEA:40120"/>
    </physiologicalReaction>
</comment>
<comment type="catalytic activity">
    <reaction evidence="22">
        <text>dodecanoyl-CoA + H2O = dodecanoate + CoA + H(+)</text>
        <dbReference type="Rhea" id="RHEA:30135"/>
        <dbReference type="ChEBI" id="CHEBI:15377"/>
        <dbReference type="ChEBI" id="CHEBI:15378"/>
        <dbReference type="ChEBI" id="CHEBI:18262"/>
        <dbReference type="ChEBI" id="CHEBI:57287"/>
        <dbReference type="ChEBI" id="CHEBI:57375"/>
    </reaction>
    <physiologicalReaction direction="left-to-right" evidence="22">
        <dbReference type="Rhea" id="RHEA:30136"/>
    </physiologicalReaction>
</comment>
<evidence type="ECO:0000256" key="10">
    <source>
        <dbReference type="ARBA" id="ARBA00023098"/>
    </source>
</evidence>
<dbReference type="OrthoDB" id="9792301at2"/>
<dbReference type="AlphaFoldDB" id="A0A1G9YVR4"/>
<dbReference type="RefSeq" id="WP_092074765.1">
    <property type="nucleotide sequence ID" value="NZ_FNHB01000012.1"/>
</dbReference>
<dbReference type="STRING" id="146817.SAMN04488502_11273"/>
<keyword evidence="4" id="KW-1003">Cell membrane</keyword>
<dbReference type="InterPro" id="IPR029069">
    <property type="entry name" value="HotDog_dom_sf"/>
</dbReference>
<reference evidence="25 26" key="1">
    <citation type="submission" date="2016-10" db="EMBL/GenBank/DDBJ databases">
        <authorList>
            <person name="de Groot N.N."/>
        </authorList>
    </citation>
    <scope>NUCLEOTIDE SEQUENCE [LARGE SCALE GENOMIC DNA]</scope>
    <source>
        <strain evidence="25 26">DSM 1736</strain>
    </source>
</reference>
<feature type="domain" description="Thioesterase" evidence="24">
    <location>
        <begin position="50"/>
        <end position="121"/>
    </location>
</feature>
<evidence type="ECO:0000256" key="6">
    <source>
        <dbReference type="ARBA" id="ARBA00022703"/>
    </source>
</evidence>
<evidence type="ECO:0000256" key="8">
    <source>
        <dbReference type="ARBA" id="ARBA00022832"/>
    </source>
</evidence>
<evidence type="ECO:0000256" key="11">
    <source>
        <dbReference type="ARBA" id="ARBA00023136"/>
    </source>
</evidence>
<evidence type="ECO:0000256" key="16">
    <source>
        <dbReference type="ARBA" id="ARBA00038848"/>
    </source>
</evidence>
<dbReference type="Proteomes" id="UP000214880">
    <property type="component" value="Unassembled WGS sequence"/>
</dbReference>
<evidence type="ECO:0000256" key="23">
    <source>
        <dbReference type="ARBA" id="ARBA00048180"/>
    </source>
</evidence>
<dbReference type="CDD" id="cd03443">
    <property type="entry name" value="PaaI_thioesterase"/>
    <property type="match status" value="1"/>
</dbReference>
<protein>
    <recommendedName>
        <fullName evidence="17">Acyl-coenzyme A thioesterase THEM4</fullName>
        <ecNumber evidence="16">3.1.2.2</ecNumber>
    </recommendedName>
    <alternativeName>
        <fullName evidence="18">Thioesterase superfamily member 4</fullName>
    </alternativeName>
</protein>
<dbReference type="EMBL" id="FNHB01000012">
    <property type="protein sequence ID" value="SDN12745.1"/>
    <property type="molecule type" value="Genomic_DNA"/>
</dbReference>
<dbReference type="Pfam" id="PF03061">
    <property type="entry name" value="4HBT"/>
    <property type="match status" value="1"/>
</dbReference>
<evidence type="ECO:0000313" key="26">
    <source>
        <dbReference type="Proteomes" id="UP000214880"/>
    </source>
</evidence>
<evidence type="ECO:0000256" key="7">
    <source>
        <dbReference type="ARBA" id="ARBA00022801"/>
    </source>
</evidence>
<evidence type="ECO:0000256" key="2">
    <source>
        <dbReference type="ARBA" id="ARBA00004496"/>
    </source>
</evidence>
<dbReference type="PANTHER" id="PTHR12418">
    <property type="entry name" value="ACYL-COENZYME A THIOESTERASE THEM4"/>
    <property type="match status" value="1"/>
</dbReference>
<keyword evidence="7" id="KW-0378">Hydrolase</keyword>
<evidence type="ECO:0000256" key="18">
    <source>
        <dbReference type="ARBA" id="ARBA00043210"/>
    </source>
</evidence>
<evidence type="ECO:0000256" key="5">
    <source>
        <dbReference type="ARBA" id="ARBA00022490"/>
    </source>
</evidence>
<comment type="catalytic activity">
    <reaction evidence="19">
        <text>octanoyl-CoA + H2O = octanoate + CoA + H(+)</text>
        <dbReference type="Rhea" id="RHEA:30143"/>
        <dbReference type="ChEBI" id="CHEBI:15377"/>
        <dbReference type="ChEBI" id="CHEBI:15378"/>
        <dbReference type="ChEBI" id="CHEBI:25646"/>
        <dbReference type="ChEBI" id="CHEBI:57287"/>
        <dbReference type="ChEBI" id="CHEBI:57386"/>
    </reaction>
    <physiologicalReaction direction="left-to-right" evidence="19">
        <dbReference type="Rhea" id="RHEA:30144"/>
    </physiologicalReaction>
</comment>
<comment type="catalytic activity">
    <reaction evidence="20">
        <text>hexadecanoyl-CoA + H2O = hexadecanoate + CoA + H(+)</text>
        <dbReference type="Rhea" id="RHEA:16645"/>
        <dbReference type="ChEBI" id="CHEBI:7896"/>
        <dbReference type="ChEBI" id="CHEBI:15377"/>
        <dbReference type="ChEBI" id="CHEBI:15378"/>
        <dbReference type="ChEBI" id="CHEBI:57287"/>
        <dbReference type="ChEBI" id="CHEBI:57379"/>
        <dbReference type="EC" id="3.1.2.2"/>
    </reaction>
    <physiologicalReaction direction="left-to-right" evidence="20">
        <dbReference type="Rhea" id="RHEA:16646"/>
    </physiologicalReaction>
</comment>
<accession>A0A1G9YVR4</accession>
<dbReference type="PANTHER" id="PTHR12418:SF19">
    <property type="entry name" value="ACYL-COENZYME A THIOESTERASE THEM4"/>
    <property type="match status" value="1"/>
</dbReference>
<evidence type="ECO:0000256" key="14">
    <source>
        <dbReference type="ARBA" id="ARBA00037002"/>
    </source>
</evidence>